<proteinExistence type="predicted"/>
<evidence type="ECO:0000259" key="2">
    <source>
        <dbReference type="Pfam" id="PF09851"/>
    </source>
</evidence>
<name>A0A3M2L7L7_9NOCA</name>
<dbReference type="Pfam" id="PF09851">
    <property type="entry name" value="SHOCT"/>
    <property type="match status" value="1"/>
</dbReference>
<evidence type="ECO:0000313" key="4">
    <source>
        <dbReference type="Proteomes" id="UP000279275"/>
    </source>
</evidence>
<protein>
    <submittedName>
        <fullName evidence="3">SHOCT domain-containing protein</fullName>
    </submittedName>
</protein>
<comment type="caution">
    <text evidence="3">The sequence shown here is derived from an EMBL/GenBank/DDBJ whole genome shotgun (WGS) entry which is preliminary data.</text>
</comment>
<reference evidence="3 4" key="1">
    <citation type="submission" date="2018-10" db="EMBL/GenBank/DDBJ databases">
        <title>Isolation from cow dung.</title>
        <authorList>
            <person name="Ling L."/>
        </authorList>
    </citation>
    <scope>NUCLEOTIDE SEQUENCE [LARGE SCALE GENOMIC DNA]</scope>
    <source>
        <strain evidence="3 4">NEAU-LL90</strain>
    </source>
</reference>
<gene>
    <name evidence="3" type="ORF">EBN03_10505</name>
</gene>
<keyword evidence="1" id="KW-0812">Transmembrane</keyword>
<dbReference type="CDD" id="cd11586">
    <property type="entry name" value="VbhA_like"/>
    <property type="match status" value="1"/>
</dbReference>
<organism evidence="3 4">
    <name type="scientific">Nocardia stercoris</name>
    <dbReference type="NCBI Taxonomy" id="2483361"/>
    <lineage>
        <taxon>Bacteria</taxon>
        <taxon>Bacillati</taxon>
        <taxon>Actinomycetota</taxon>
        <taxon>Actinomycetes</taxon>
        <taxon>Mycobacteriales</taxon>
        <taxon>Nocardiaceae</taxon>
        <taxon>Nocardia</taxon>
    </lineage>
</organism>
<keyword evidence="4" id="KW-1185">Reference proteome</keyword>
<dbReference type="OrthoDB" id="3748887at2"/>
<dbReference type="InterPro" id="IPR018649">
    <property type="entry name" value="SHOCT"/>
</dbReference>
<dbReference type="InterPro" id="IPR033788">
    <property type="entry name" value="VbhA-like"/>
</dbReference>
<sequence>MMMWYGNGMGGWGYALMTIGMIGFWSLVLAGFVLLLRSTGASVSGQRPVPHRPTPQQILAERYARGEIDDDEYTRRTRALNSTT</sequence>
<keyword evidence="1" id="KW-0472">Membrane</keyword>
<accession>A0A3M2L7L7</accession>
<feature type="transmembrane region" description="Helical" evidence="1">
    <location>
        <begin position="12"/>
        <end position="36"/>
    </location>
</feature>
<dbReference type="Proteomes" id="UP000279275">
    <property type="component" value="Unassembled WGS sequence"/>
</dbReference>
<evidence type="ECO:0000313" key="3">
    <source>
        <dbReference type="EMBL" id="RMI33537.1"/>
    </source>
</evidence>
<dbReference type="AlphaFoldDB" id="A0A3M2L7L7"/>
<evidence type="ECO:0000256" key="1">
    <source>
        <dbReference type="SAM" id="Phobius"/>
    </source>
</evidence>
<dbReference type="EMBL" id="RFFH01000003">
    <property type="protein sequence ID" value="RMI33537.1"/>
    <property type="molecule type" value="Genomic_DNA"/>
</dbReference>
<keyword evidence="1" id="KW-1133">Transmembrane helix</keyword>
<feature type="domain" description="SHOCT" evidence="2">
    <location>
        <begin position="57"/>
        <end position="76"/>
    </location>
</feature>